<dbReference type="Gene3D" id="3.20.20.80">
    <property type="entry name" value="Glycosidases"/>
    <property type="match status" value="1"/>
</dbReference>
<dbReference type="InterPro" id="IPR011013">
    <property type="entry name" value="Gal_mutarotase_sf_dom"/>
</dbReference>
<keyword evidence="2 5" id="KW-0378">Hydrolase</keyword>
<dbReference type="Gene3D" id="2.60.40.1760">
    <property type="entry name" value="glycosyl hydrolase (family 31)"/>
    <property type="match status" value="1"/>
</dbReference>
<dbReference type="Pfam" id="PF21365">
    <property type="entry name" value="Glyco_hydro_31_3rd"/>
    <property type="match status" value="1"/>
</dbReference>
<evidence type="ECO:0000259" key="4">
    <source>
        <dbReference type="Pfam" id="PF21365"/>
    </source>
</evidence>
<dbReference type="InterPro" id="IPR017853">
    <property type="entry name" value="GH"/>
</dbReference>
<accession>A0A3N2BFP5</accession>
<dbReference type="AlphaFoldDB" id="A0A3N2BFP5"/>
<dbReference type="PANTHER" id="PTHR43863">
    <property type="entry name" value="HYDROLASE, PUTATIVE (AFU_ORTHOLOGUE AFUA_1G03140)-RELATED"/>
    <property type="match status" value="1"/>
</dbReference>
<sequence>MSTPFSTEQGRLVWRGDGETLVVEPWGADSARVRAALGEVHEADWALLPPPHQDAATIDLGELSPHGDAEATLTNGGVRVVLTARSRHDAQAGYLRHFCHVSIQDEHGEVLLEEAGDGGALKIRAREYESLPGGSWRTTLRLRSPRDEKLYGMGQYQQEIGDLKGSTLELAHRNSQVSVPFVMSSRGYGLLWHTPAVGRATFGMNRTEWVAESAVQFDYWVTAAGSPAQVSRRYAEATGHAPMMPEYGLGFWQSKLRYTHQEELLEVAREYRRRGLPLDVIVADFFHWPHLGDFRFDEEFWPDPAAMVRELRELGIELMVSVWPQISPDSENFAQLSSHGMLVSSDRGVDVQMAFGGPSRFLDVTSAEAREFLWQKLTEGYGRHGVRLYWLDEAEPEYALYDYAAYRTSAGPVTQVGGIYPQHFSRAVAEGLQAQGEPPLALVRCAWAGSQRYGALVWSGDIPSTWEALRQQLIAGIHMGVAGIPWFTTDIGGFGGGCPEDPAYQELLVRWFQLGTFLPVMRLHGDRGPAREVRAADGSPRMHSGAANEPWSFGSETTPVLERYLRLREQLRPYLREVMTAAHLDGQPVMRGLFHEFPEDARAWEIIDQFMLGPDLLVAPVLGAGERSRRIYLPAGAHWTSALTGTVHDGGQWIDEAAPIESIPVFTREHALQELTASLAPQGAR</sequence>
<name>A0A3N2BFP5_9MICO</name>
<dbReference type="OrthoDB" id="176168at2"/>
<evidence type="ECO:0000259" key="3">
    <source>
        <dbReference type="Pfam" id="PF01055"/>
    </source>
</evidence>
<protein>
    <submittedName>
        <fullName evidence="5">Alpha-D-xyloside xylohydrolase</fullName>
    </submittedName>
</protein>
<dbReference type="EMBL" id="RKHK01000001">
    <property type="protein sequence ID" value="ROR74086.1"/>
    <property type="molecule type" value="Genomic_DNA"/>
</dbReference>
<evidence type="ECO:0000313" key="5">
    <source>
        <dbReference type="EMBL" id="ROR74086.1"/>
    </source>
</evidence>
<dbReference type="CDD" id="cd14752">
    <property type="entry name" value="GH31_N"/>
    <property type="match status" value="1"/>
</dbReference>
<dbReference type="Proteomes" id="UP000280668">
    <property type="component" value="Unassembled WGS sequence"/>
</dbReference>
<dbReference type="RefSeq" id="WP_123304421.1">
    <property type="nucleotide sequence ID" value="NZ_RKHK01000001.1"/>
</dbReference>
<proteinExistence type="inferred from homology"/>
<dbReference type="Pfam" id="PF01055">
    <property type="entry name" value="Glyco_hydro_31_2nd"/>
    <property type="match status" value="1"/>
</dbReference>
<keyword evidence="6" id="KW-1185">Reference proteome</keyword>
<reference evidence="5 6" key="1">
    <citation type="submission" date="2018-11" db="EMBL/GenBank/DDBJ databases">
        <title>Sequencing the genomes of 1000 actinobacteria strains.</title>
        <authorList>
            <person name="Klenk H.-P."/>
        </authorList>
    </citation>
    <scope>NUCLEOTIDE SEQUENCE [LARGE SCALE GENOMIC DNA]</scope>
    <source>
        <strain evidence="5 6">DSM 11294</strain>
    </source>
</reference>
<dbReference type="InterPro" id="IPR013780">
    <property type="entry name" value="Glyco_hydro_b"/>
</dbReference>
<comment type="caution">
    <text evidence="5">The sequence shown here is derived from an EMBL/GenBank/DDBJ whole genome shotgun (WGS) entry which is preliminary data.</text>
</comment>
<feature type="domain" description="Glycosyl hydrolase family 31 C-terminal" evidence="4">
    <location>
        <begin position="586"/>
        <end position="670"/>
    </location>
</feature>
<dbReference type="GO" id="GO:0004553">
    <property type="term" value="F:hydrolase activity, hydrolyzing O-glycosyl compounds"/>
    <property type="evidence" value="ECO:0007669"/>
    <property type="project" value="InterPro"/>
</dbReference>
<comment type="similarity">
    <text evidence="1 2">Belongs to the glycosyl hydrolase 31 family.</text>
</comment>
<dbReference type="InterPro" id="IPR048395">
    <property type="entry name" value="Glyco_hydro_31_C"/>
</dbReference>
<organism evidence="5 6">
    <name type="scientific">Bogoriella caseilytica</name>
    <dbReference type="NCBI Taxonomy" id="56055"/>
    <lineage>
        <taxon>Bacteria</taxon>
        <taxon>Bacillati</taxon>
        <taxon>Actinomycetota</taxon>
        <taxon>Actinomycetes</taxon>
        <taxon>Micrococcales</taxon>
        <taxon>Bogoriellaceae</taxon>
        <taxon>Bogoriella</taxon>
    </lineage>
</organism>
<dbReference type="SUPFAM" id="SSF51445">
    <property type="entry name" value="(Trans)glycosidases"/>
    <property type="match status" value="1"/>
</dbReference>
<gene>
    <name evidence="5" type="ORF">EDD31_2483</name>
</gene>
<evidence type="ECO:0000256" key="1">
    <source>
        <dbReference type="ARBA" id="ARBA00007806"/>
    </source>
</evidence>
<feature type="domain" description="Glycoside hydrolase family 31 TIM barrel" evidence="3">
    <location>
        <begin position="242"/>
        <end position="575"/>
    </location>
</feature>
<dbReference type="CDD" id="cd06591">
    <property type="entry name" value="GH31_xylosidase_XylS"/>
    <property type="match status" value="1"/>
</dbReference>
<dbReference type="InterPro" id="IPR051816">
    <property type="entry name" value="Glycosyl_Hydrolase_31"/>
</dbReference>
<evidence type="ECO:0000256" key="2">
    <source>
        <dbReference type="RuleBase" id="RU361185"/>
    </source>
</evidence>
<dbReference type="InterPro" id="IPR000322">
    <property type="entry name" value="Glyco_hydro_31_TIM"/>
</dbReference>
<dbReference type="SUPFAM" id="SSF51011">
    <property type="entry name" value="Glycosyl hydrolase domain"/>
    <property type="match status" value="1"/>
</dbReference>
<evidence type="ECO:0000313" key="6">
    <source>
        <dbReference type="Proteomes" id="UP000280668"/>
    </source>
</evidence>
<dbReference type="GO" id="GO:0005975">
    <property type="term" value="P:carbohydrate metabolic process"/>
    <property type="evidence" value="ECO:0007669"/>
    <property type="project" value="InterPro"/>
</dbReference>
<dbReference type="Gene3D" id="2.60.40.1180">
    <property type="entry name" value="Golgi alpha-mannosidase II"/>
    <property type="match status" value="1"/>
</dbReference>
<dbReference type="SUPFAM" id="SSF74650">
    <property type="entry name" value="Galactose mutarotase-like"/>
    <property type="match status" value="1"/>
</dbReference>
<dbReference type="GO" id="GO:0030246">
    <property type="term" value="F:carbohydrate binding"/>
    <property type="evidence" value="ECO:0007669"/>
    <property type="project" value="InterPro"/>
</dbReference>
<keyword evidence="2" id="KW-0326">Glycosidase</keyword>
<dbReference type="PANTHER" id="PTHR43863:SF2">
    <property type="entry name" value="MALTASE-GLUCOAMYLASE"/>
    <property type="match status" value="1"/>
</dbReference>